<comment type="subunit">
    <text evidence="8">Homodimer.</text>
</comment>
<evidence type="ECO:0000256" key="9">
    <source>
        <dbReference type="PROSITE-ProRule" id="PRU10125"/>
    </source>
</evidence>
<gene>
    <name evidence="8" type="primary">dapF</name>
    <name evidence="10" type="ORF">SAMN04488503_2779</name>
</gene>
<feature type="binding site" evidence="8">
    <location>
        <position position="19"/>
    </location>
    <ligand>
        <name>substrate</name>
    </ligand>
</feature>
<dbReference type="EC" id="5.1.1.7" evidence="3 8"/>
<feature type="binding site" evidence="8">
    <location>
        <begin position="220"/>
        <end position="221"/>
    </location>
    <ligand>
        <name>substrate</name>
    </ligand>
</feature>
<feature type="active site" evidence="9">
    <location>
        <position position="84"/>
    </location>
</feature>
<dbReference type="InterPro" id="IPR018510">
    <property type="entry name" value="DAP_epimerase_AS"/>
</dbReference>
<keyword evidence="8" id="KW-0963">Cytoplasm</keyword>
<feature type="binding site" evidence="8">
    <location>
        <position position="191"/>
    </location>
    <ligand>
        <name>substrate</name>
    </ligand>
</feature>
<evidence type="ECO:0000256" key="2">
    <source>
        <dbReference type="ARBA" id="ARBA00010219"/>
    </source>
</evidence>
<comment type="subcellular location">
    <subcellularLocation>
        <location evidence="8">Cytoplasm</location>
    </subcellularLocation>
</comment>
<reference evidence="10 11" key="1">
    <citation type="submission" date="2017-06" db="EMBL/GenBank/DDBJ databases">
        <authorList>
            <person name="Kim H.J."/>
            <person name="Triplett B.A."/>
        </authorList>
    </citation>
    <scope>NUCLEOTIDE SEQUENCE [LARGE SCALE GENOMIC DNA]</scope>
    <source>
        <strain evidence="10 11">DSM 13116</strain>
    </source>
</reference>
<evidence type="ECO:0000256" key="5">
    <source>
        <dbReference type="ARBA" id="ARBA00023154"/>
    </source>
</evidence>
<proteinExistence type="inferred from homology"/>
<dbReference type="SUPFAM" id="SSF54506">
    <property type="entry name" value="Diaminopimelate epimerase-like"/>
    <property type="match status" value="2"/>
</dbReference>
<keyword evidence="11" id="KW-1185">Reference proteome</keyword>
<dbReference type="NCBIfam" id="TIGR00652">
    <property type="entry name" value="DapF"/>
    <property type="match status" value="1"/>
</dbReference>
<keyword evidence="5 8" id="KW-0457">Lysine biosynthesis</keyword>
<comment type="caution">
    <text evidence="8">Lacks conserved residue(s) required for the propagation of feature annotation.</text>
</comment>
<feature type="site" description="Could be important to modulate the pK values of the two catalytic cysteine residues" evidence="8">
    <location>
        <position position="159"/>
    </location>
</feature>
<evidence type="ECO:0000256" key="1">
    <source>
        <dbReference type="ARBA" id="ARBA00005196"/>
    </source>
</evidence>
<dbReference type="PANTHER" id="PTHR31689">
    <property type="entry name" value="DIAMINOPIMELATE EPIMERASE, CHLOROPLASTIC"/>
    <property type="match status" value="1"/>
</dbReference>
<evidence type="ECO:0000256" key="8">
    <source>
        <dbReference type="HAMAP-Rule" id="MF_00197"/>
    </source>
</evidence>
<evidence type="ECO:0000313" key="10">
    <source>
        <dbReference type="EMBL" id="SNS10955.1"/>
    </source>
</evidence>
<keyword evidence="6 8" id="KW-0413">Isomerase</keyword>
<dbReference type="Pfam" id="PF01678">
    <property type="entry name" value="DAP_epimerase"/>
    <property type="match status" value="2"/>
</dbReference>
<dbReference type="EMBL" id="FZOC01000006">
    <property type="protein sequence ID" value="SNS10955.1"/>
    <property type="molecule type" value="Genomic_DNA"/>
</dbReference>
<comment type="function">
    <text evidence="8">Catalyzes the stereoinversion of LL-2,6-diaminopimelate (L,L-DAP) to meso-diaminopimelate (meso-DAP), a precursor of L-lysine and an essential component of the bacterial peptidoglycan.</text>
</comment>
<evidence type="ECO:0000313" key="11">
    <source>
        <dbReference type="Proteomes" id="UP000198324"/>
    </source>
</evidence>
<evidence type="ECO:0000256" key="4">
    <source>
        <dbReference type="ARBA" id="ARBA00022605"/>
    </source>
</evidence>
<keyword evidence="4 8" id="KW-0028">Amino-acid biosynthesis</keyword>
<dbReference type="PANTHER" id="PTHR31689:SF0">
    <property type="entry name" value="DIAMINOPIMELATE EPIMERASE"/>
    <property type="match status" value="1"/>
</dbReference>
<sequence length="283" mass="29900">MSTMSGARVPFYKLQGCGNDFVAMDNRVLRLPQERMAEWARRVCPRAFGVGADGLFFLEPAPAGSGADARWHFYNADGSRAEMCGNASRCAGRLIHSLGMAGERHVLLTDAGPVAIAVDPAAGLVKVQLTAPRDLAMGITVSALGHETTVHCVNTGVPHAVVLVDDVDEQDVAAMGRALRFHERFAPAGTNVNFVQVLDRSHTRMRTYERGVEAETYACGTGACAVQVVLHALGMADAELANTTTGGEVLTTSLEGGRTYLKGAAELTFSGELNADALGLPLS</sequence>
<name>A0A239BSC9_9BACT</name>
<dbReference type="PROSITE" id="PS01326">
    <property type="entry name" value="DAP_EPIMERASE"/>
    <property type="match status" value="1"/>
</dbReference>
<dbReference type="UniPathway" id="UPA00034">
    <property type="reaction ID" value="UER00025"/>
</dbReference>
<feature type="binding site" evidence="8">
    <location>
        <begin position="209"/>
        <end position="210"/>
    </location>
    <ligand>
        <name>substrate</name>
    </ligand>
</feature>
<feature type="active site" description="Proton acceptor" evidence="8">
    <location>
        <position position="219"/>
    </location>
</feature>
<dbReference type="GO" id="GO:0009089">
    <property type="term" value="P:lysine biosynthetic process via diaminopimelate"/>
    <property type="evidence" value="ECO:0007669"/>
    <property type="project" value="UniProtKB-UniRule"/>
</dbReference>
<dbReference type="HAMAP" id="MF_00197">
    <property type="entry name" value="DAP_epimerase"/>
    <property type="match status" value="1"/>
</dbReference>
<feature type="active site" description="Proton donor" evidence="8">
    <location>
        <position position="84"/>
    </location>
</feature>
<organism evidence="10 11">
    <name type="scientific">Humidesulfovibrio mexicanus</name>
    <dbReference type="NCBI Taxonomy" id="147047"/>
    <lineage>
        <taxon>Bacteria</taxon>
        <taxon>Pseudomonadati</taxon>
        <taxon>Thermodesulfobacteriota</taxon>
        <taxon>Desulfovibrionia</taxon>
        <taxon>Desulfovibrionales</taxon>
        <taxon>Desulfovibrionaceae</taxon>
        <taxon>Humidesulfovibrio</taxon>
    </lineage>
</organism>
<comment type="similarity">
    <text evidence="2 8">Belongs to the diaminopimelate epimerase family.</text>
</comment>
<dbReference type="Proteomes" id="UP000198324">
    <property type="component" value="Unassembled WGS sequence"/>
</dbReference>
<dbReference type="Gene3D" id="3.10.310.10">
    <property type="entry name" value="Diaminopimelate Epimerase, Chain A, domain 1"/>
    <property type="match status" value="2"/>
</dbReference>
<accession>A0A239BSC9</accession>
<comment type="pathway">
    <text evidence="1 8">Amino-acid biosynthesis; L-lysine biosynthesis via DAP pathway; DL-2,6-diaminopimelate from LL-2,6-diaminopimelate: step 1/1.</text>
</comment>
<feature type="site" description="Could be important to modulate the pK values of the two catalytic cysteine residues" evidence="8">
    <location>
        <position position="209"/>
    </location>
</feature>
<dbReference type="GO" id="GO:0008837">
    <property type="term" value="F:diaminopimelate epimerase activity"/>
    <property type="evidence" value="ECO:0007669"/>
    <property type="project" value="UniProtKB-UniRule"/>
</dbReference>
<evidence type="ECO:0000256" key="7">
    <source>
        <dbReference type="ARBA" id="ARBA00051712"/>
    </source>
</evidence>
<comment type="catalytic activity">
    <reaction evidence="7 8">
        <text>(2S,6S)-2,6-diaminopimelate = meso-2,6-diaminopimelate</text>
        <dbReference type="Rhea" id="RHEA:15393"/>
        <dbReference type="ChEBI" id="CHEBI:57609"/>
        <dbReference type="ChEBI" id="CHEBI:57791"/>
        <dbReference type="EC" id="5.1.1.7"/>
    </reaction>
</comment>
<feature type="binding site" evidence="8">
    <location>
        <position position="75"/>
    </location>
    <ligand>
        <name>substrate</name>
    </ligand>
</feature>
<evidence type="ECO:0000256" key="3">
    <source>
        <dbReference type="ARBA" id="ARBA00013080"/>
    </source>
</evidence>
<protein>
    <recommendedName>
        <fullName evidence="3 8">Diaminopimelate epimerase</fullName>
        <shortName evidence="8">DAP epimerase</shortName>
        <ecNumber evidence="3 8">5.1.1.7</ecNumber>
    </recommendedName>
    <alternativeName>
        <fullName evidence="8">PLP-independent amino acid racemase</fullName>
    </alternativeName>
</protein>
<dbReference type="GO" id="GO:0005829">
    <property type="term" value="C:cytosol"/>
    <property type="evidence" value="ECO:0007669"/>
    <property type="project" value="TreeGrafter"/>
</dbReference>
<feature type="binding site" evidence="8">
    <location>
        <begin position="85"/>
        <end position="86"/>
    </location>
    <ligand>
        <name>substrate</name>
    </ligand>
</feature>
<dbReference type="InterPro" id="IPR001653">
    <property type="entry name" value="DAP_epimerase_DapF"/>
</dbReference>
<evidence type="ECO:0000256" key="6">
    <source>
        <dbReference type="ARBA" id="ARBA00023235"/>
    </source>
</evidence>
<dbReference type="AlphaFoldDB" id="A0A239BSC9"/>